<comment type="caution">
    <text evidence="1">The sequence shown here is derived from an EMBL/GenBank/DDBJ whole genome shotgun (WGS) entry which is preliminary data.</text>
</comment>
<gene>
    <name evidence="1" type="ORF">GAK29_02593</name>
</gene>
<organism evidence="1 2">
    <name type="scientific">Acinetobacter bereziniae</name>
    <name type="common">Acinetobacter genomosp. 10</name>
    <dbReference type="NCBI Taxonomy" id="106648"/>
    <lineage>
        <taxon>Bacteria</taxon>
        <taxon>Pseudomonadati</taxon>
        <taxon>Pseudomonadota</taxon>
        <taxon>Gammaproteobacteria</taxon>
        <taxon>Moraxellales</taxon>
        <taxon>Moraxellaceae</taxon>
        <taxon>Acinetobacter</taxon>
    </lineage>
</organism>
<reference evidence="2" key="1">
    <citation type="journal article" date="2020" name="MBio">
        <title>Horizontal gene transfer to a defensive symbiont with a reduced genome amongst a multipartite beetle microbiome.</title>
        <authorList>
            <person name="Waterworth S.C."/>
            <person name="Florez L.V."/>
            <person name="Rees E.R."/>
            <person name="Hertweck C."/>
            <person name="Kaltenpoth M."/>
            <person name="Kwan J.C."/>
        </authorList>
    </citation>
    <scope>NUCLEOTIDE SEQUENCE [LARGE SCALE GENOMIC DNA]</scope>
</reference>
<dbReference type="Proteomes" id="UP000490535">
    <property type="component" value="Unassembled WGS sequence"/>
</dbReference>
<dbReference type="AlphaFoldDB" id="A0A833PEY8"/>
<protein>
    <submittedName>
        <fullName evidence="1">Uncharacterized protein</fullName>
    </submittedName>
</protein>
<dbReference type="EMBL" id="WNDP01000062">
    <property type="protein sequence ID" value="KAF1024433.1"/>
    <property type="molecule type" value="Genomic_DNA"/>
</dbReference>
<evidence type="ECO:0000313" key="1">
    <source>
        <dbReference type="EMBL" id="KAF1024433.1"/>
    </source>
</evidence>
<name>A0A833PEY8_ACIBZ</name>
<sequence>MTISQPKISIVAIGIIQAIQTAHTVYTIVANAMDSVEKANAEQSGTDKKAWVLAYAKNVVVALGENWDDLAEKVSLFIDQLKSAYNSVKALF</sequence>
<evidence type="ECO:0000313" key="2">
    <source>
        <dbReference type="Proteomes" id="UP000490535"/>
    </source>
</evidence>
<proteinExistence type="predicted"/>
<accession>A0A833PEY8</accession>